<dbReference type="CDD" id="cd01746">
    <property type="entry name" value="GATase1_CTP_Synthase"/>
    <property type="match status" value="1"/>
</dbReference>
<dbReference type="GO" id="GO:0003883">
    <property type="term" value="F:CTP synthase activity"/>
    <property type="evidence" value="ECO:0007669"/>
    <property type="project" value="UniProtKB-UniRule"/>
</dbReference>
<feature type="domain" description="Glutamine amidotransferase" evidence="13">
    <location>
        <begin position="306"/>
        <end position="537"/>
    </location>
</feature>
<evidence type="ECO:0000256" key="6">
    <source>
        <dbReference type="ARBA" id="ARBA00022840"/>
    </source>
</evidence>
<comment type="catalytic activity">
    <reaction evidence="10 11">
        <text>UTP + L-glutamine + ATP + H2O = CTP + L-glutamate + ADP + phosphate + 2 H(+)</text>
        <dbReference type="Rhea" id="RHEA:26426"/>
        <dbReference type="ChEBI" id="CHEBI:15377"/>
        <dbReference type="ChEBI" id="CHEBI:15378"/>
        <dbReference type="ChEBI" id="CHEBI:29985"/>
        <dbReference type="ChEBI" id="CHEBI:30616"/>
        <dbReference type="ChEBI" id="CHEBI:37563"/>
        <dbReference type="ChEBI" id="CHEBI:43474"/>
        <dbReference type="ChEBI" id="CHEBI:46398"/>
        <dbReference type="ChEBI" id="CHEBI:58359"/>
        <dbReference type="ChEBI" id="CHEBI:456216"/>
        <dbReference type="EC" id="6.3.4.2"/>
    </reaction>
</comment>
<comment type="caution">
    <text evidence="11">Lacks conserved residue(s) required for the propagation of feature annotation.</text>
</comment>
<dbReference type="Gene3D" id="3.40.50.300">
    <property type="entry name" value="P-loop containing nucleotide triphosphate hydrolases"/>
    <property type="match status" value="1"/>
</dbReference>
<feature type="binding site" evidence="11">
    <location>
        <begin position="192"/>
        <end position="197"/>
    </location>
    <ligand>
        <name>CTP</name>
        <dbReference type="ChEBI" id="CHEBI:37563"/>
        <note>allosteric inhibitor</note>
    </ligand>
</feature>
<feature type="active site" evidence="11">
    <location>
        <position position="520"/>
    </location>
</feature>
<evidence type="ECO:0000256" key="9">
    <source>
        <dbReference type="ARBA" id="ARBA00022975"/>
    </source>
</evidence>
<comment type="subunit">
    <text evidence="11">Homotetramer.</text>
</comment>
<comment type="pathway">
    <text evidence="1 11">Pyrimidine metabolism; CTP biosynthesis via de novo pathway; CTP from UDP: step 2/2.</text>
</comment>
<dbReference type="FunFam" id="3.40.50.880:FF:000002">
    <property type="entry name" value="CTP synthase"/>
    <property type="match status" value="1"/>
</dbReference>
<feature type="binding site" evidence="11">
    <location>
        <position position="76"/>
    </location>
    <ligand>
        <name>Mg(2+)</name>
        <dbReference type="ChEBI" id="CHEBI:18420"/>
    </ligand>
</feature>
<feature type="binding site" evidence="11">
    <location>
        <position position="228"/>
    </location>
    <ligand>
        <name>CTP</name>
        <dbReference type="ChEBI" id="CHEBI:37563"/>
        <note>allosteric inhibitor</note>
    </ligand>
</feature>
<proteinExistence type="inferred from homology"/>
<keyword evidence="18" id="KW-1185">Reference proteome</keyword>
<dbReference type="HAMAP" id="MF_01227">
    <property type="entry name" value="PyrG"/>
    <property type="match status" value="1"/>
</dbReference>
<dbReference type="GO" id="GO:0005829">
    <property type="term" value="C:cytosol"/>
    <property type="evidence" value="ECO:0007669"/>
    <property type="project" value="TreeGrafter"/>
</dbReference>
<organism evidence="16 17">
    <name type="scientific">Actinopolymorpha cephalotaxi</name>
    <dbReference type="NCBI Taxonomy" id="504797"/>
    <lineage>
        <taxon>Bacteria</taxon>
        <taxon>Bacillati</taxon>
        <taxon>Actinomycetota</taxon>
        <taxon>Actinomycetes</taxon>
        <taxon>Propionibacteriales</taxon>
        <taxon>Actinopolymorphaceae</taxon>
        <taxon>Actinopolymorpha</taxon>
    </lineage>
</organism>
<dbReference type="STRING" id="504797.SAMN05421678_109294"/>
<keyword evidence="3 11" id="KW-0436">Ligase</keyword>
<dbReference type="InterPro" id="IPR004468">
    <property type="entry name" value="CTP_synthase"/>
</dbReference>
<dbReference type="InterPro" id="IPR017456">
    <property type="entry name" value="CTP_synthase_N"/>
</dbReference>
<evidence type="ECO:0000256" key="11">
    <source>
        <dbReference type="HAMAP-Rule" id="MF_01227"/>
    </source>
</evidence>
<feature type="binding site" evidence="11">
    <location>
        <position position="228"/>
    </location>
    <ligand>
        <name>UTP</name>
        <dbReference type="ChEBI" id="CHEBI:46398"/>
    </ligand>
</feature>
<evidence type="ECO:0000313" key="16">
    <source>
        <dbReference type="EMBL" id="SFG91406.1"/>
    </source>
</evidence>
<dbReference type="NCBIfam" id="NF003792">
    <property type="entry name" value="PRK05380.1"/>
    <property type="match status" value="1"/>
</dbReference>
<dbReference type="GO" id="GO:0097268">
    <property type="term" value="C:cytoophidium"/>
    <property type="evidence" value="ECO:0007669"/>
    <property type="project" value="UniProtKB-ARBA"/>
</dbReference>
<dbReference type="InterPro" id="IPR033828">
    <property type="entry name" value="GATase1_CTP_Synthase"/>
</dbReference>
<dbReference type="GO" id="GO:0042802">
    <property type="term" value="F:identical protein binding"/>
    <property type="evidence" value="ECO:0007669"/>
    <property type="project" value="TreeGrafter"/>
</dbReference>
<name>A0A1I2VUY4_9ACTN</name>
<evidence type="ECO:0000313" key="15">
    <source>
        <dbReference type="EMBL" id="NYH83213.1"/>
    </source>
</evidence>
<feature type="binding site" evidence="11">
    <location>
        <begin position="19"/>
        <end position="24"/>
    </location>
    <ligand>
        <name>ATP</name>
        <dbReference type="ChEBI" id="CHEBI:30616"/>
    </ligand>
</feature>
<evidence type="ECO:0000259" key="14">
    <source>
        <dbReference type="Pfam" id="PF06418"/>
    </source>
</evidence>
<dbReference type="PROSITE" id="PS51273">
    <property type="entry name" value="GATASE_TYPE_1"/>
    <property type="match status" value="1"/>
</dbReference>
<keyword evidence="4 11" id="KW-0479">Metal-binding</keyword>
<keyword evidence="7 11" id="KW-0460">Magnesium</keyword>
<feature type="binding site" evidence="11">
    <location>
        <position position="471"/>
    </location>
    <ligand>
        <name>L-glutamine</name>
        <dbReference type="ChEBI" id="CHEBI:58359"/>
    </ligand>
</feature>
<comment type="catalytic activity">
    <reaction evidence="11">
        <text>UTP + NH4(+) + ATP = CTP + ADP + phosphate + 2 H(+)</text>
        <dbReference type="Rhea" id="RHEA:16597"/>
        <dbReference type="ChEBI" id="CHEBI:15378"/>
        <dbReference type="ChEBI" id="CHEBI:28938"/>
        <dbReference type="ChEBI" id="CHEBI:30616"/>
        <dbReference type="ChEBI" id="CHEBI:37563"/>
        <dbReference type="ChEBI" id="CHEBI:43474"/>
        <dbReference type="ChEBI" id="CHEBI:46398"/>
        <dbReference type="ChEBI" id="CHEBI:456216"/>
    </reaction>
</comment>
<feature type="region of interest" description="Amidoligase domain" evidence="11">
    <location>
        <begin position="1"/>
        <end position="271"/>
    </location>
</feature>
<keyword evidence="8 11" id="KW-0315">Glutamine amidotransferase</keyword>
<dbReference type="GO" id="GO:0046872">
    <property type="term" value="F:metal ion binding"/>
    <property type="evidence" value="ECO:0007669"/>
    <property type="project" value="UniProtKB-KW"/>
</dbReference>
<dbReference type="Pfam" id="PF00117">
    <property type="entry name" value="GATase"/>
    <property type="match status" value="1"/>
</dbReference>
<feature type="binding site" evidence="11">
    <location>
        <position position="76"/>
    </location>
    <ligand>
        <name>ATP</name>
        <dbReference type="ChEBI" id="CHEBI:30616"/>
    </ligand>
</feature>
<dbReference type="EMBL" id="JACBZA010000001">
    <property type="protein sequence ID" value="NYH83213.1"/>
    <property type="molecule type" value="Genomic_DNA"/>
</dbReference>
<dbReference type="EC" id="6.3.4.2" evidence="11"/>
<keyword evidence="9 11" id="KW-0665">Pyrimidine biosynthesis</keyword>
<comment type="function">
    <text evidence="11">Catalyzes the ATP-dependent amination of UTP to CTP with either L-glutamine or ammonia as the source of nitrogen. Regulates intracellular CTP levels through interactions with the four ribonucleotide triphosphates.</text>
</comment>
<dbReference type="GO" id="GO:0044210">
    <property type="term" value="P:'de novo' CTP biosynthetic process"/>
    <property type="evidence" value="ECO:0007669"/>
    <property type="project" value="UniProtKB-UniRule"/>
</dbReference>
<dbReference type="AlphaFoldDB" id="A0A1I2VUY4"/>
<feature type="binding site" evidence="11">
    <location>
        <begin position="192"/>
        <end position="197"/>
    </location>
    <ligand>
        <name>UTP</name>
        <dbReference type="ChEBI" id="CHEBI:46398"/>
    </ligand>
</feature>
<feature type="binding site" evidence="11">
    <location>
        <begin position="152"/>
        <end position="154"/>
    </location>
    <ligand>
        <name>CTP</name>
        <dbReference type="ChEBI" id="CHEBI:37563"/>
        <note>allosteric inhibitor</note>
    </ligand>
</feature>
<comment type="similarity">
    <text evidence="2 11">Belongs to the CTP synthase family.</text>
</comment>
<feature type="binding site" evidence="11">
    <location>
        <position position="246"/>
    </location>
    <ligand>
        <name>ATP</name>
        <dbReference type="ChEBI" id="CHEBI:30616"/>
    </ligand>
</feature>
<evidence type="ECO:0000256" key="10">
    <source>
        <dbReference type="ARBA" id="ARBA00047781"/>
    </source>
</evidence>
<dbReference type="InterPro" id="IPR017926">
    <property type="entry name" value="GATASE"/>
</dbReference>
<evidence type="ECO:0000256" key="12">
    <source>
        <dbReference type="SAM" id="MobiDB-lite"/>
    </source>
</evidence>
<keyword evidence="5 11" id="KW-0547">Nucleotide-binding</keyword>
<dbReference type="UniPathway" id="UPA00159">
    <property type="reaction ID" value="UER00277"/>
</dbReference>
<dbReference type="PANTHER" id="PTHR11550">
    <property type="entry name" value="CTP SYNTHASE"/>
    <property type="match status" value="1"/>
</dbReference>
<evidence type="ECO:0000313" key="18">
    <source>
        <dbReference type="Proteomes" id="UP000533017"/>
    </source>
</evidence>
<dbReference type="GO" id="GO:0019856">
    <property type="term" value="P:pyrimidine nucleobase biosynthetic process"/>
    <property type="evidence" value="ECO:0007669"/>
    <property type="project" value="TreeGrafter"/>
</dbReference>
<dbReference type="SUPFAM" id="SSF52540">
    <property type="entry name" value="P-loop containing nucleoside triphosphate hydrolases"/>
    <property type="match status" value="1"/>
</dbReference>
<evidence type="ECO:0000256" key="8">
    <source>
        <dbReference type="ARBA" id="ARBA00022962"/>
    </source>
</evidence>
<feature type="active site" description="Nucleophile; for glutamine hydrolysis" evidence="11">
    <location>
        <position position="386"/>
    </location>
</feature>
<evidence type="ECO:0000256" key="7">
    <source>
        <dbReference type="ARBA" id="ARBA00022842"/>
    </source>
</evidence>
<accession>A0A1I2VUY4</accession>
<evidence type="ECO:0000313" key="17">
    <source>
        <dbReference type="Proteomes" id="UP000199052"/>
    </source>
</evidence>
<evidence type="ECO:0000259" key="13">
    <source>
        <dbReference type="Pfam" id="PF00117"/>
    </source>
</evidence>
<dbReference type="InterPro" id="IPR029062">
    <property type="entry name" value="Class_I_gatase-like"/>
</dbReference>
<gene>
    <name evidence="11" type="primary">pyrG</name>
    <name evidence="15" type="ORF">FHR37_002064</name>
    <name evidence="16" type="ORF">SAMN05421678_109294</name>
</gene>
<feature type="active site" evidence="11">
    <location>
        <position position="518"/>
    </location>
</feature>
<comment type="activity regulation">
    <text evidence="11">Allosterically activated by GTP, when glutamine is the substrate; GTP has no effect on the reaction when ammonia is the substrate. The allosteric effector GTP functions by stabilizing the protein conformation that binds the tetrahedral intermediate(s) formed during glutamine hydrolysis. Inhibited by the product CTP, via allosteric rather than competitive inhibition.</text>
</comment>
<dbReference type="NCBIfam" id="TIGR00337">
    <property type="entry name" value="PyrG"/>
    <property type="match status" value="1"/>
</dbReference>
<evidence type="ECO:0000256" key="1">
    <source>
        <dbReference type="ARBA" id="ARBA00005171"/>
    </source>
</evidence>
<feature type="binding site" evidence="11">
    <location>
        <position position="145"/>
    </location>
    <ligand>
        <name>Mg(2+)</name>
        <dbReference type="ChEBI" id="CHEBI:18420"/>
    </ligand>
</feature>
<evidence type="ECO:0000256" key="2">
    <source>
        <dbReference type="ARBA" id="ARBA00007533"/>
    </source>
</evidence>
<keyword evidence="6 11" id="KW-0067">ATP-binding</keyword>
<dbReference type="CDD" id="cd03113">
    <property type="entry name" value="CTPS_N"/>
    <property type="match status" value="1"/>
</dbReference>
<dbReference type="GO" id="GO:0005524">
    <property type="term" value="F:ATP binding"/>
    <property type="evidence" value="ECO:0007669"/>
    <property type="project" value="UniProtKB-KW"/>
</dbReference>
<dbReference type="EMBL" id="FOOI01000009">
    <property type="protein sequence ID" value="SFG91406.1"/>
    <property type="molecule type" value="Genomic_DNA"/>
</dbReference>
<dbReference type="Pfam" id="PF06418">
    <property type="entry name" value="CTP_synth_N"/>
    <property type="match status" value="1"/>
</dbReference>
<feature type="binding site" evidence="11">
    <location>
        <position position="18"/>
    </location>
    <ligand>
        <name>CTP</name>
        <dbReference type="ChEBI" id="CHEBI:37563"/>
        <note>allosteric inhibitor</note>
    </ligand>
</feature>
<dbReference type="SUPFAM" id="SSF52317">
    <property type="entry name" value="Class I glutamine amidotransferase-like"/>
    <property type="match status" value="1"/>
</dbReference>
<feature type="binding site" evidence="11">
    <location>
        <position position="18"/>
    </location>
    <ligand>
        <name>UTP</name>
        <dbReference type="ChEBI" id="CHEBI:46398"/>
    </ligand>
</feature>
<reference evidence="16 17" key="1">
    <citation type="submission" date="2016-10" db="EMBL/GenBank/DDBJ databases">
        <authorList>
            <person name="de Groot N.N."/>
        </authorList>
    </citation>
    <scope>NUCLEOTIDE SEQUENCE [LARGE SCALE GENOMIC DNA]</scope>
    <source>
        <strain evidence="16 17">CPCC 202808</strain>
    </source>
</reference>
<protein>
    <recommendedName>
        <fullName evidence="11">CTP synthase</fullName>
        <ecNumber evidence="11">6.3.4.2</ecNumber>
    </recommendedName>
    <alternativeName>
        <fullName evidence="11">Cytidine 5'-triphosphate synthase</fullName>
    </alternativeName>
    <alternativeName>
        <fullName evidence="11">Cytidine triphosphate synthetase</fullName>
        <shortName evidence="11">CTP synthetase</shortName>
        <shortName evidence="11">CTPS</shortName>
    </alternativeName>
    <alternativeName>
        <fullName evidence="11">UTP--ammonia ligase</fullName>
    </alternativeName>
</protein>
<sequence length="623" mass="67570">MAASSPTRHVFVTGGVASSLGKGLTASSLGNLLKARGLRVTMQKLDPYLNVDPGTMNPFQHGEVFVTNDGTEADLDIGHYERFLDVDLGRSANVTTGQVYSSVIAKERRGDYLGDTVQVIPHITNEIKARIRGMAGPGIDVVITEIGGTVGDIESLPFLEAARQVRHDVGRDNVFFLHVSLVPYLGPSGELKTKPTQHSVAALRSIGIQPDAIVCRCNRELPPNVKRKISLMCDVDEEAVIENPDVPSIYDLPKVLHGGGLDAYVVRRLNLPFRDVDWTEWDELLRRVHHPADEVTVALVGKYIDLPDAYLSVTEALRAGGFQHDTRVNIRWVPSDECTTREGAARHLADVDAVCIPGGFGVRGVEGKVGAAAYAREHQLPTLGLCLGLQCMVVDVARNLAGLDDANSSEFEATCAHPVVATMEEQREIVAGSGDLGGTMRLGLYPAKLAEDSLVRRAYAEPYVEERHRHRYEVNNTYRTQLEEAGLVISGTSPDGRLVEFVELRRDLHPYYVATQAHPELRSRPTRPHPLFTGLVEAALARQREMQLPVGDLGLVYAEDADGMATGRQESADSAGAGSLTAADADPDADGADLAETSGEADGTHGAVPLRQRDGWLRTGVRR</sequence>
<dbReference type="RefSeq" id="WP_237768880.1">
    <property type="nucleotide sequence ID" value="NZ_FOOI01000009.1"/>
</dbReference>
<dbReference type="Gene3D" id="3.40.50.880">
    <property type="match status" value="1"/>
</dbReference>
<feature type="binding site" evidence="11">
    <location>
        <begin position="387"/>
        <end position="390"/>
    </location>
    <ligand>
        <name>L-glutamine</name>
        <dbReference type="ChEBI" id="CHEBI:58359"/>
    </ligand>
</feature>
<feature type="binding site" evidence="11">
    <location>
        <position position="410"/>
    </location>
    <ligand>
        <name>L-glutamine</name>
        <dbReference type="ChEBI" id="CHEBI:58359"/>
    </ligand>
</feature>
<dbReference type="PANTHER" id="PTHR11550:SF0">
    <property type="entry name" value="CTP SYNTHASE-RELATED"/>
    <property type="match status" value="1"/>
</dbReference>
<dbReference type="Proteomes" id="UP000533017">
    <property type="component" value="Unassembled WGS sequence"/>
</dbReference>
<dbReference type="Proteomes" id="UP000199052">
    <property type="component" value="Unassembled WGS sequence"/>
</dbReference>
<feature type="region of interest" description="Disordered" evidence="12">
    <location>
        <begin position="567"/>
        <end position="623"/>
    </location>
</feature>
<evidence type="ECO:0000256" key="4">
    <source>
        <dbReference type="ARBA" id="ARBA00022723"/>
    </source>
</evidence>
<reference evidence="15 18" key="2">
    <citation type="submission" date="2020-07" db="EMBL/GenBank/DDBJ databases">
        <title>Sequencing the genomes of 1000 actinobacteria strains.</title>
        <authorList>
            <person name="Klenk H.-P."/>
        </authorList>
    </citation>
    <scope>NUCLEOTIDE SEQUENCE [LARGE SCALE GENOMIC DNA]</scope>
    <source>
        <strain evidence="15 18">DSM 45117</strain>
    </source>
</reference>
<dbReference type="FunFam" id="3.40.50.300:FF:000009">
    <property type="entry name" value="CTP synthase"/>
    <property type="match status" value="1"/>
</dbReference>
<feature type="domain" description="CTP synthase N-terminal" evidence="14">
    <location>
        <begin position="8"/>
        <end position="271"/>
    </location>
</feature>
<evidence type="ECO:0000256" key="5">
    <source>
        <dbReference type="ARBA" id="ARBA00022741"/>
    </source>
</evidence>
<evidence type="ECO:0000256" key="3">
    <source>
        <dbReference type="ARBA" id="ARBA00022598"/>
    </source>
</evidence>
<comment type="miscellaneous">
    <text evidence="11">CTPSs have evolved a hybrid strategy for distinguishing between UTP and CTP. The overlapping regions of the product feedback inhibitory and substrate sites recognize a common feature in both compounds, the triphosphate moiety. To differentiate isosteric substrate and product pyrimidine rings, an additional pocket far from the expected kinase/ligase catalytic site, specifically recognizes the cytosine and ribose portions of the product inhibitor.</text>
</comment>
<comment type="catalytic activity">
    <reaction evidence="11">
        <text>L-glutamine + H2O = L-glutamate + NH4(+)</text>
        <dbReference type="Rhea" id="RHEA:15889"/>
        <dbReference type="ChEBI" id="CHEBI:15377"/>
        <dbReference type="ChEBI" id="CHEBI:28938"/>
        <dbReference type="ChEBI" id="CHEBI:29985"/>
        <dbReference type="ChEBI" id="CHEBI:58359"/>
    </reaction>
</comment>
<feature type="binding site" evidence="11">
    <location>
        <position position="359"/>
    </location>
    <ligand>
        <name>L-glutamine</name>
        <dbReference type="ChEBI" id="CHEBI:58359"/>
    </ligand>
</feature>
<dbReference type="InterPro" id="IPR027417">
    <property type="entry name" value="P-loop_NTPase"/>
</dbReference>